<protein>
    <submittedName>
        <fullName evidence="1">Uncharacterized protein</fullName>
    </submittedName>
</protein>
<keyword evidence="2" id="KW-1185">Reference proteome</keyword>
<feature type="non-terminal residue" evidence="1">
    <location>
        <position position="1"/>
    </location>
</feature>
<evidence type="ECO:0000313" key="2">
    <source>
        <dbReference type="Proteomes" id="UP000747399"/>
    </source>
</evidence>
<evidence type="ECO:0000313" key="1">
    <source>
        <dbReference type="EMBL" id="GIL59206.1"/>
    </source>
</evidence>
<dbReference type="EMBL" id="BNCO01000034">
    <property type="protein sequence ID" value="GIL59206.1"/>
    <property type="molecule type" value="Genomic_DNA"/>
</dbReference>
<reference evidence="1" key="1">
    <citation type="journal article" date="2021" name="Proc. Natl. Acad. Sci. U.S.A.">
        <title>Three genomes in the algal genus Volvox reveal the fate of a haploid sex-determining region after a transition to homothallism.</title>
        <authorList>
            <person name="Yamamoto K."/>
            <person name="Hamaji T."/>
            <person name="Kawai-Toyooka H."/>
            <person name="Matsuzaki R."/>
            <person name="Takahashi F."/>
            <person name="Nishimura Y."/>
            <person name="Kawachi M."/>
            <person name="Noguchi H."/>
            <person name="Minakuchi Y."/>
            <person name="Umen J.G."/>
            <person name="Toyoda A."/>
            <person name="Nozaki H."/>
        </authorList>
    </citation>
    <scope>NUCLEOTIDE SEQUENCE</scope>
    <source>
        <strain evidence="1">NIES-3780</strain>
    </source>
</reference>
<comment type="caution">
    <text evidence="1">The sequence shown here is derived from an EMBL/GenBank/DDBJ whole genome shotgun (WGS) entry which is preliminary data.</text>
</comment>
<organism evidence="1 2">
    <name type="scientific">Volvox africanus</name>
    <dbReference type="NCBI Taxonomy" id="51714"/>
    <lineage>
        <taxon>Eukaryota</taxon>
        <taxon>Viridiplantae</taxon>
        <taxon>Chlorophyta</taxon>
        <taxon>core chlorophytes</taxon>
        <taxon>Chlorophyceae</taxon>
        <taxon>CS clade</taxon>
        <taxon>Chlamydomonadales</taxon>
        <taxon>Volvocaceae</taxon>
        <taxon>Volvox</taxon>
    </lineage>
</organism>
<proteinExistence type="predicted"/>
<gene>
    <name evidence="1" type="ORF">Vafri_13894</name>
</gene>
<sequence length="150" mass="16148">SLPTPLSCTYHSPYDFRYGYECSYSAMYGCGSSAPDGVVPRATSITGAGVTAAAGWSGSAVRDGDGGVPVKNSNAAATAATNNAANHDDRPLEDAACKSVHMPHQSMPLWHSGYGGHWPWPRYPNMPYMYENRLPYNYSQAPPSVQPWSE</sequence>
<name>A0A8J4BES2_9CHLO</name>
<dbReference type="AlphaFoldDB" id="A0A8J4BES2"/>
<dbReference type="Proteomes" id="UP000747399">
    <property type="component" value="Unassembled WGS sequence"/>
</dbReference>
<accession>A0A8J4BES2</accession>